<sequence length="188" mass="21517">MKNNVNFVLFAFMVSIFSSCTQLGLVKEDFTTKEGLKEFEEELISKFGKDAYFTDFGISHSQHGSVANVTVTSDPSSLKMGSWIYHKGLWEQTSDITLEIPDGAKAEDFMYTHKELDFDQINELVEKSKTKVKEEKDMDVVVYTIYLSAPDDADFSRMRYSLDLRPENGGTSFSFYYNMDGSLHSFDY</sequence>
<dbReference type="PROSITE" id="PS51257">
    <property type="entry name" value="PROKAR_LIPOPROTEIN"/>
    <property type="match status" value="1"/>
</dbReference>
<organism evidence="1 2">
    <name type="scientific">Rapidithrix thailandica</name>
    <dbReference type="NCBI Taxonomy" id="413964"/>
    <lineage>
        <taxon>Bacteria</taxon>
        <taxon>Pseudomonadati</taxon>
        <taxon>Bacteroidota</taxon>
        <taxon>Cytophagia</taxon>
        <taxon>Cytophagales</taxon>
        <taxon>Flammeovirgaceae</taxon>
        <taxon>Rapidithrix</taxon>
    </lineage>
</organism>
<evidence type="ECO:0000313" key="1">
    <source>
        <dbReference type="EMBL" id="MEN7551296.1"/>
    </source>
</evidence>
<gene>
    <name evidence="1" type="ORF">AAG747_25485</name>
</gene>
<accession>A0AAW9SE43</accession>
<evidence type="ECO:0008006" key="3">
    <source>
        <dbReference type="Google" id="ProtNLM"/>
    </source>
</evidence>
<proteinExistence type="predicted"/>
<dbReference type="RefSeq" id="WP_346824077.1">
    <property type="nucleotide sequence ID" value="NZ_JBDKWZ010000021.1"/>
</dbReference>
<reference evidence="1 2" key="1">
    <citation type="submission" date="2024-04" db="EMBL/GenBank/DDBJ databases">
        <title>Novel genus in family Flammeovirgaceae.</title>
        <authorList>
            <person name="Nguyen T.H."/>
            <person name="Vuong T.Q."/>
            <person name="Le H."/>
            <person name="Kim S.-G."/>
        </authorList>
    </citation>
    <scope>NUCLEOTIDE SEQUENCE [LARGE SCALE GENOMIC DNA]</scope>
    <source>
        <strain evidence="1 2">JCM 23209</strain>
    </source>
</reference>
<comment type="caution">
    <text evidence="1">The sequence shown here is derived from an EMBL/GenBank/DDBJ whole genome shotgun (WGS) entry which is preliminary data.</text>
</comment>
<dbReference type="Proteomes" id="UP001403385">
    <property type="component" value="Unassembled WGS sequence"/>
</dbReference>
<dbReference type="EMBL" id="JBDKWZ010000021">
    <property type="protein sequence ID" value="MEN7551296.1"/>
    <property type="molecule type" value="Genomic_DNA"/>
</dbReference>
<evidence type="ECO:0000313" key="2">
    <source>
        <dbReference type="Proteomes" id="UP001403385"/>
    </source>
</evidence>
<name>A0AAW9SE43_9BACT</name>
<keyword evidence="2" id="KW-1185">Reference proteome</keyword>
<dbReference type="AlphaFoldDB" id="A0AAW9SE43"/>
<protein>
    <recommendedName>
        <fullName evidence="3">Lipoprotein</fullName>
    </recommendedName>
</protein>